<evidence type="ECO:0000259" key="2">
    <source>
        <dbReference type="Pfam" id="PF09343"/>
    </source>
</evidence>
<dbReference type="RefSeq" id="WP_099508562.1">
    <property type="nucleotide sequence ID" value="NZ_CP016616.1"/>
</dbReference>
<accession>A0A1B2ECB8</accession>
<evidence type="ECO:0000313" key="3">
    <source>
        <dbReference type="EMBL" id="ANY77577.1"/>
    </source>
</evidence>
<sequence>MASDFHEVRFPLDVSLGSRGGPVRRTDIVTLASGREHRNSRWSGSRRRYDAGLGIRTLDALHSVIAFFEERRGRLYGFRFRDRTDWRSGPPSREPTPLDQRIGTGDGQSRSFPLVKAYGSSFAPYSRAIVKPVGGTVRVAVNGIEQAVGAQVNCDPATGLVTFVAAPPGGAVITAGFAFDVPVRFDTDELDIDLSTFDAGGIPQIPLIEIVP</sequence>
<protein>
    <submittedName>
        <fullName evidence="3">Glycoside hydrolase family 24</fullName>
    </submittedName>
</protein>
<dbReference type="AlphaFoldDB" id="A0A1B2ECB8"/>
<feature type="region of interest" description="Disordered" evidence="1">
    <location>
        <begin position="86"/>
        <end position="109"/>
    </location>
</feature>
<name>A0A1B2ECB8_9HYPH</name>
<proteinExistence type="predicted"/>
<dbReference type="Pfam" id="PF09343">
    <property type="entry name" value="DUF2460"/>
    <property type="match status" value="1"/>
</dbReference>
<feature type="domain" description="DUF2460" evidence="2">
    <location>
        <begin position="6"/>
        <end position="210"/>
    </location>
</feature>
<organism evidence="3">
    <name type="scientific">Microvirga ossetica</name>
    <dbReference type="NCBI Taxonomy" id="1882682"/>
    <lineage>
        <taxon>Bacteria</taxon>
        <taxon>Pseudomonadati</taxon>
        <taxon>Pseudomonadota</taxon>
        <taxon>Alphaproteobacteria</taxon>
        <taxon>Hyphomicrobiales</taxon>
        <taxon>Methylobacteriaceae</taxon>
        <taxon>Microvirga</taxon>
    </lineage>
</organism>
<gene>
    <name evidence="3" type="ORF">BB934_04465</name>
</gene>
<dbReference type="KEGG" id="moc:BB934_04465"/>
<reference evidence="3" key="1">
    <citation type="submission" date="2016-07" db="EMBL/GenBank/DDBJ databases">
        <title>Microvirga ossetica sp. nov. a new species of rhizobia isolated from root nodules of the legume species Vicia alpestris Steven originated from North Ossetia region in the Caucasus.</title>
        <authorList>
            <person name="Safronova V.I."/>
            <person name="Kuznetsova I.G."/>
            <person name="Sazanova A.L."/>
            <person name="Belimov A."/>
            <person name="Andronov E."/>
            <person name="Osledkin Y.S."/>
            <person name="Onishchuk O.P."/>
            <person name="Kurchak O.N."/>
            <person name="Shaposhnikov A.I."/>
            <person name="Willems A."/>
            <person name="Tikhonovich I.A."/>
        </authorList>
    </citation>
    <scope>NUCLEOTIDE SEQUENCE [LARGE SCALE GENOMIC DNA]</scope>
    <source>
        <strain evidence="3">V5/3M</strain>
    </source>
</reference>
<dbReference type="EMBL" id="CP016616">
    <property type="protein sequence ID" value="ANY77577.1"/>
    <property type="molecule type" value="Genomic_DNA"/>
</dbReference>
<dbReference type="InterPro" id="IPR011740">
    <property type="entry name" value="DUF2460"/>
</dbReference>
<keyword evidence="3" id="KW-0378">Hydrolase</keyword>
<dbReference type="NCBIfam" id="TIGR02217">
    <property type="entry name" value="chp_TIGR02217"/>
    <property type="match status" value="1"/>
</dbReference>
<evidence type="ECO:0000256" key="1">
    <source>
        <dbReference type="SAM" id="MobiDB-lite"/>
    </source>
</evidence>
<dbReference type="OrthoDB" id="1685145at2"/>
<dbReference type="GO" id="GO:0016787">
    <property type="term" value="F:hydrolase activity"/>
    <property type="evidence" value="ECO:0007669"/>
    <property type="project" value="UniProtKB-KW"/>
</dbReference>